<name>A0A5B7JS70_PORTR</name>
<feature type="region of interest" description="Disordered" evidence="1">
    <location>
        <begin position="16"/>
        <end position="94"/>
    </location>
</feature>
<evidence type="ECO:0000256" key="1">
    <source>
        <dbReference type="SAM" id="MobiDB-lite"/>
    </source>
</evidence>
<evidence type="ECO:0000313" key="2">
    <source>
        <dbReference type="EMBL" id="MPC97679.1"/>
    </source>
</evidence>
<reference evidence="2 3" key="1">
    <citation type="submission" date="2019-05" db="EMBL/GenBank/DDBJ databases">
        <title>Another draft genome of Portunus trituberculatus and its Hox gene families provides insights of decapod evolution.</title>
        <authorList>
            <person name="Jeong J.-H."/>
            <person name="Song I."/>
            <person name="Kim S."/>
            <person name="Choi T."/>
            <person name="Kim D."/>
            <person name="Ryu S."/>
            <person name="Kim W."/>
        </authorList>
    </citation>
    <scope>NUCLEOTIDE SEQUENCE [LARGE SCALE GENOMIC DNA]</scope>
    <source>
        <tissue evidence="2">Muscle</tissue>
    </source>
</reference>
<organism evidence="2 3">
    <name type="scientific">Portunus trituberculatus</name>
    <name type="common">Swimming crab</name>
    <name type="synonym">Neptunus trituberculatus</name>
    <dbReference type="NCBI Taxonomy" id="210409"/>
    <lineage>
        <taxon>Eukaryota</taxon>
        <taxon>Metazoa</taxon>
        <taxon>Ecdysozoa</taxon>
        <taxon>Arthropoda</taxon>
        <taxon>Crustacea</taxon>
        <taxon>Multicrustacea</taxon>
        <taxon>Malacostraca</taxon>
        <taxon>Eumalacostraca</taxon>
        <taxon>Eucarida</taxon>
        <taxon>Decapoda</taxon>
        <taxon>Pleocyemata</taxon>
        <taxon>Brachyura</taxon>
        <taxon>Eubrachyura</taxon>
        <taxon>Portunoidea</taxon>
        <taxon>Portunidae</taxon>
        <taxon>Portuninae</taxon>
        <taxon>Portunus</taxon>
    </lineage>
</organism>
<dbReference type="AlphaFoldDB" id="A0A5B7JS70"/>
<feature type="compositionally biased region" description="Polar residues" evidence="1">
    <location>
        <begin position="24"/>
        <end position="33"/>
    </location>
</feature>
<comment type="caution">
    <text evidence="2">The sequence shown here is derived from an EMBL/GenBank/DDBJ whole genome shotgun (WGS) entry which is preliminary data.</text>
</comment>
<dbReference type="Proteomes" id="UP000324222">
    <property type="component" value="Unassembled WGS sequence"/>
</dbReference>
<feature type="compositionally biased region" description="Polar residues" evidence="1">
    <location>
        <begin position="81"/>
        <end position="94"/>
    </location>
</feature>
<proteinExistence type="predicted"/>
<keyword evidence="3" id="KW-1185">Reference proteome</keyword>
<sequence>MQMMCKHVRVCQRVYVPSEPCVPKQQSKSTPSTPRRKEAPRGSTPNSPLPLPASSHLSPQTPTSARTCIGHVYDNYPPRPATNQPTASQPTRTE</sequence>
<protein>
    <submittedName>
        <fullName evidence="2">Uncharacterized protein</fullName>
    </submittedName>
</protein>
<dbReference type="EMBL" id="VSRR010110981">
    <property type="protein sequence ID" value="MPC97679.1"/>
    <property type="molecule type" value="Genomic_DNA"/>
</dbReference>
<evidence type="ECO:0000313" key="3">
    <source>
        <dbReference type="Proteomes" id="UP000324222"/>
    </source>
</evidence>
<gene>
    <name evidence="2" type="ORF">E2C01_093004</name>
</gene>
<accession>A0A5B7JS70</accession>